<dbReference type="STRING" id="1409788.NC99_46480"/>
<dbReference type="OrthoDB" id="2703022at2"/>
<evidence type="ECO:0008006" key="3">
    <source>
        <dbReference type="Google" id="ProtNLM"/>
    </source>
</evidence>
<dbReference type="InterPro" id="IPR029068">
    <property type="entry name" value="Glyas_Bleomycin-R_OHBP_Dase"/>
</dbReference>
<keyword evidence="2" id="KW-1185">Reference proteome</keyword>
<gene>
    <name evidence="1" type="ORF">NC99_46480</name>
</gene>
<dbReference type="Gene3D" id="3.10.180.10">
    <property type="entry name" value="2,3-Dihydroxybiphenyl 1,2-Dioxygenase, domain 1"/>
    <property type="match status" value="1"/>
</dbReference>
<accession>A0A0L8V232</accession>
<dbReference type="Proteomes" id="UP000036958">
    <property type="component" value="Unassembled WGS sequence"/>
</dbReference>
<organism evidence="1 2">
    <name type="scientific">Sunxiuqinia dokdonensis</name>
    <dbReference type="NCBI Taxonomy" id="1409788"/>
    <lineage>
        <taxon>Bacteria</taxon>
        <taxon>Pseudomonadati</taxon>
        <taxon>Bacteroidota</taxon>
        <taxon>Bacteroidia</taxon>
        <taxon>Marinilabiliales</taxon>
        <taxon>Prolixibacteraceae</taxon>
        <taxon>Sunxiuqinia</taxon>
    </lineage>
</organism>
<evidence type="ECO:0000313" key="2">
    <source>
        <dbReference type="Proteomes" id="UP000036958"/>
    </source>
</evidence>
<comment type="caution">
    <text evidence="1">The sequence shown here is derived from an EMBL/GenBank/DDBJ whole genome shotgun (WGS) entry which is preliminary data.</text>
</comment>
<dbReference type="EMBL" id="LGIA01000224">
    <property type="protein sequence ID" value="KOH42560.1"/>
    <property type="molecule type" value="Genomic_DNA"/>
</dbReference>
<proteinExistence type="predicted"/>
<dbReference type="SUPFAM" id="SSF54593">
    <property type="entry name" value="Glyoxalase/Bleomycin resistance protein/Dihydroxybiphenyl dioxygenase"/>
    <property type="match status" value="1"/>
</dbReference>
<protein>
    <recommendedName>
        <fullName evidence="3">VOC domain-containing protein</fullName>
    </recommendedName>
</protein>
<evidence type="ECO:0000313" key="1">
    <source>
        <dbReference type="EMBL" id="KOH42560.1"/>
    </source>
</evidence>
<reference evidence="2" key="1">
    <citation type="submission" date="2015-07" db="EMBL/GenBank/DDBJ databases">
        <title>Genome sequencing of Sunxiuqinia dokdonensis strain SK.</title>
        <authorList>
            <person name="Ahn S."/>
            <person name="Kim B.-C."/>
        </authorList>
    </citation>
    <scope>NUCLEOTIDE SEQUENCE [LARGE SCALE GENOMIC DNA]</scope>
    <source>
        <strain evidence="2">SK</strain>
    </source>
</reference>
<dbReference type="AlphaFoldDB" id="A0A0L8V232"/>
<name>A0A0L8V232_9BACT</name>
<dbReference type="PATRIC" id="fig|1409788.3.peg.4754"/>
<sequence>MKINELILYTTTLEDQKVFYTETLGLPLLETSSTSFKVAAGYSMLTFKRRDYATPYHFAFNIPSYLDPEALAWIRKRTPVLKHQGKGLVDFVNWNARSIYFYDADQNIVELIARKSLGIQSLDTFDHHAFLCISEVGLAVNDIETTYRQLQKLTDFEIFDGDFDRFCAVGDEHGLFILINKHRKDWFPTGDKAFSSDFEIEFQNHGRLLEFAFREGEIEAMVES</sequence>
<dbReference type="RefSeq" id="WP_053188994.1">
    <property type="nucleotide sequence ID" value="NZ_LGIA01000224.1"/>
</dbReference>